<dbReference type="InterPro" id="IPR013201">
    <property type="entry name" value="Prot_inhib_I29"/>
</dbReference>
<keyword evidence="7" id="KW-0812">Transmembrane</keyword>
<keyword evidence="3" id="KW-0378">Hydrolase</keyword>
<evidence type="ECO:0000256" key="7">
    <source>
        <dbReference type="SAM" id="Phobius"/>
    </source>
</evidence>
<dbReference type="SMART" id="SM00645">
    <property type="entry name" value="Pept_C1"/>
    <property type="match status" value="1"/>
</dbReference>
<keyword evidence="4" id="KW-0788">Thiol protease</keyword>
<keyword evidence="5" id="KW-0865">Zymogen</keyword>
<dbReference type="GO" id="GO:0006508">
    <property type="term" value="P:proteolysis"/>
    <property type="evidence" value="ECO:0007669"/>
    <property type="project" value="UniProtKB-KW"/>
</dbReference>
<dbReference type="PROSITE" id="PS00639">
    <property type="entry name" value="THIOL_PROTEASE_HIS"/>
    <property type="match status" value="1"/>
</dbReference>
<evidence type="ECO:0000259" key="8">
    <source>
        <dbReference type="SMART" id="SM00645"/>
    </source>
</evidence>
<dbReference type="Proteomes" id="UP000230233">
    <property type="component" value="Chromosome X"/>
</dbReference>
<reference evidence="11" key="1">
    <citation type="submission" date="2017-10" db="EMBL/GenBank/DDBJ databases">
        <title>Rapid genome shrinkage in a self-fertile nematode reveals novel sperm competition proteins.</title>
        <authorList>
            <person name="Yin D."/>
            <person name="Schwarz E.M."/>
            <person name="Thomas C.G."/>
            <person name="Felde R.L."/>
            <person name="Korf I.F."/>
            <person name="Cutter A.D."/>
            <person name="Schartner C.M."/>
            <person name="Ralston E.J."/>
            <person name="Meyer B.J."/>
            <person name="Haag E.S."/>
        </authorList>
    </citation>
    <scope>NUCLEOTIDE SEQUENCE [LARGE SCALE GENOMIC DNA]</scope>
    <source>
        <strain evidence="11">JU1422</strain>
    </source>
</reference>
<dbReference type="AlphaFoldDB" id="A0A2G5SYS0"/>
<organism evidence="10 11">
    <name type="scientific">Caenorhabditis nigoni</name>
    <dbReference type="NCBI Taxonomy" id="1611254"/>
    <lineage>
        <taxon>Eukaryota</taxon>
        <taxon>Metazoa</taxon>
        <taxon>Ecdysozoa</taxon>
        <taxon>Nematoda</taxon>
        <taxon>Chromadorea</taxon>
        <taxon>Rhabditida</taxon>
        <taxon>Rhabditina</taxon>
        <taxon>Rhabditomorpha</taxon>
        <taxon>Rhabditoidea</taxon>
        <taxon>Rhabditidae</taxon>
        <taxon>Peloderinae</taxon>
        <taxon>Caenorhabditis</taxon>
    </lineage>
</organism>
<feature type="domain" description="Peptidase C1A papain C-terminal" evidence="8">
    <location>
        <begin position="164"/>
        <end position="377"/>
    </location>
</feature>
<dbReference type="GO" id="GO:0008234">
    <property type="term" value="F:cysteine-type peptidase activity"/>
    <property type="evidence" value="ECO:0007669"/>
    <property type="project" value="UniProtKB-KW"/>
</dbReference>
<proteinExistence type="inferred from homology"/>
<dbReference type="PRINTS" id="PR00705">
    <property type="entry name" value="PAPAIN"/>
</dbReference>
<keyword evidence="11" id="KW-1185">Reference proteome</keyword>
<dbReference type="CDD" id="cd02248">
    <property type="entry name" value="Peptidase_C1A"/>
    <property type="match status" value="1"/>
</dbReference>
<dbReference type="FunFam" id="3.90.70.10:FF:000103">
    <property type="entry name" value="Hypothetical LOC496748"/>
    <property type="match status" value="1"/>
</dbReference>
<comment type="caution">
    <text evidence="10">The sequence shown here is derived from an EMBL/GenBank/DDBJ whole genome shotgun (WGS) entry which is preliminary data.</text>
</comment>
<name>A0A2G5SYS0_9PELO</name>
<dbReference type="EMBL" id="PDUG01000006">
    <property type="protein sequence ID" value="PIC20285.1"/>
    <property type="molecule type" value="Genomic_DNA"/>
</dbReference>
<dbReference type="InterPro" id="IPR025660">
    <property type="entry name" value="Pept_his_AS"/>
</dbReference>
<dbReference type="Pfam" id="PF00112">
    <property type="entry name" value="Peptidase_C1"/>
    <property type="match status" value="1"/>
</dbReference>
<feature type="transmembrane region" description="Helical" evidence="7">
    <location>
        <begin position="40"/>
        <end position="61"/>
    </location>
</feature>
<evidence type="ECO:0000313" key="11">
    <source>
        <dbReference type="Proteomes" id="UP000230233"/>
    </source>
</evidence>
<dbReference type="Pfam" id="PF08246">
    <property type="entry name" value="Inhibitor_I29"/>
    <property type="match status" value="1"/>
</dbReference>
<accession>A0A2G5SYS0</accession>
<dbReference type="SMART" id="SM00848">
    <property type="entry name" value="Inhibitor_I29"/>
    <property type="match status" value="1"/>
</dbReference>
<dbReference type="InterPro" id="IPR025661">
    <property type="entry name" value="Pept_asp_AS"/>
</dbReference>
<dbReference type="InterPro" id="IPR000668">
    <property type="entry name" value="Peptidase_C1A_C"/>
</dbReference>
<dbReference type="PROSITE" id="PS00640">
    <property type="entry name" value="THIOL_PROTEASE_ASN"/>
    <property type="match status" value="1"/>
</dbReference>
<keyword evidence="7" id="KW-0472">Membrane</keyword>
<feature type="domain" description="Cathepsin propeptide inhibitor" evidence="9">
    <location>
        <begin position="78"/>
        <end position="134"/>
    </location>
</feature>
<keyword evidence="6" id="KW-1015">Disulfide bond</keyword>
<keyword evidence="7" id="KW-1133">Transmembrane helix</keyword>
<evidence type="ECO:0000256" key="2">
    <source>
        <dbReference type="ARBA" id="ARBA00022670"/>
    </source>
</evidence>
<dbReference type="InterPro" id="IPR013128">
    <property type="entry name" value="Peptidase_C1A"/>
</dbReference>
<sequence>MVSATVYHDAKKLSENLIQIPVETEEPQRKLEKTRFSIPYAENAVILAVILIFVLFSSCALRRMGEQKRDTQRYEVLFDEFLYKFNRLYSSQEEYKYRYHIFVHNVREFEEEERKHPGLDLDINEFTDWSEEELRKMIVDKKNVKEEKNAVRFEGSVLSSGVKRPASIDWRDQGKLTPIKNQGQCGSCWAFATVAAIEAQHAIKKGNLVSLSEQEMVDCDGRNNGCSGGYRPYAMRFVKENGLETEKSYPYSALKHDQCMLHQNDTKVYIDDYRMLSTSEEDIADWVGTKGPVTFGMNVVKAMYSYRSGIFNPSAEDCAEKSMGAHALTIVGYGGEGESAYWIVKNSWGTSWGSDGYFRLARGVNSCGLANTVVAPIIN</sequence>
<dbReference type="STRING" id="1611254.A0A2G5SYS0"/>
<dbReference type="PROSITE" id="PS00139">
    <property type="entry name" value="THIOL_PROTEASE_CYS"/>
    <property type="match status" value="1"/>
</dbReference>
<evidence type="ECO:0000256" key="4">
    <source>
        <dbReference type="ARBA" id="ARBA00022807"/>
    </source>
</evidence>
<evidence type="ECO:0000256" key="3">
    <source>
        <dbReference type="ARBA" id="ARBA00022801"/>
    </source>
</evidence>
<gene>
    <name evidence="10" type="primary">Cni-R09F10.1</name>
    <name evidence="10" type="synonym">Cnig_chr_X.g25537</name>
    <name evidence="10" type="ORF">B9Z55_025537</name>
</gene>
<dbReference type="InterPro" id="IPR000169">
    <property type="entry name" value="Pept_cys_AS"/>
</dbReference>
<evidence type="ECO:0000259" key="9">
    <source>
        <dbReference type="SMART" id="SM00848"/>
    </source>
</evidence>
<evidence type="ECO:0000313" key="10">
    <source>
        <dbReference type="EMBL" id="PIC20285.1"/>
    </source>
</evidence>
<protein>
    <submittedName>
        <fullName evidence="10">Uncharacterized protein</fullName>
    </submittedName>
</protein>
<evidence type="ECO:0000256" key="5">
    <source>
        <dbReference type="ARBA" id="ARBA00023145"/>
    </source>
</evidence>
<dbReference type="InterPro" id="IPR038765">
    <property type="entry name" value="Papain-like_cys_pep_sf"/>
</dbReference>
<dbReference type="SUPFAM" id="SSF54001">
    <property type="entry name" value="Cysteine proteinases"/>
    <property type="match status" value="1"/>
</dbReference>
<dbReference type="OrthoDB" id="5875790at2759"/>
<dbReference type="PANTHER" id="PTHR12411">
    <property type="entry name" value="CYSTEINE PROTEASE FAMILY C1-RELATED"/>
    <property type="match status" value="1"/>
</dbReference>
<dbReference type="Gene3D" id="3.90.70.10">
    <property type="entry name" value="Cysteine proteinases"/>
    <property type="match status" value="1"/>
</dbReference>
<evidence type="ECO:0000256" key="1">
    <source>
        <dbReference type="ARBA" id="ARBA00008455"/>
    </source>
</evidence>
<comment type="similarity">
    <text evidence="1">Belongs to the peptidase C1 family.</text>
</comment>
<dbReference type="InterPro" id="IPR039417">
    <property type="entry name" value="Peptidase_C1A_papain-like"/>
</dbReference>
<evidence type="ECO:0000256" key="6">
    <source>
        <dbReference type="ARBA" id="ARBA00023157"/>
    </source>
</evidence>
<keyword evidence="2" id="KW-0645">Protease</keyword>